<comment type="cofactor">
    <cofactor evidence="1 9">
        <name>Mg(2+)</name>
        <dbReference type="ChEBI" id="CHEBI:18420"/>
    </cofactor>
</comment>
<dbReference type="RefSeq" id="WP_066062091.1">
    <property type="nucleotide sequence ID" value="NZ_CP013015.1"/>
</dbReference>
<dbReference type="PANTHER" id="PTHR34405:SF3">
    <property type="entry name" value="CRISPR-ASSOCIATED ENDORIBONUCLEASE CAS2 3"/>
    <property type="match status" value="1"/>
</dbReference>
<comment type="function">
    <text evidence="9">CRISPR (clustered regularly interspaced short palindromic repeat), is an adaptive immune system that provides protection against mobile genetic elements (viruses, transposable elements and conjugative plasmids). CRISPR clusters contain sequences complementary to antecedent mobile elements and target invading nucleic acids. CRISPR clusters are transcribed and processed into CRISPR RNA (crRNA). Functions as a ssRNA-specific endoribonuclease. Involved in the integration of spacer DNA into the CRISPR cassette.</text>
</comment>
<dbReference type="Pfam" id="PF09827">
    <property type="entry name" value="CRISPR_Cas2"/>
    <property type="match status" value="1"/>
</dbReference>
<keyword evidence="3 9" id="KW-0540">Nuclease</keyword>
<dbReference type="GO" id="GO:0043571">
    <property type="term" value="P:maintenance of CRISPR repeat elements"/>
    <property type="evidence" value="ECO:0007669"/>
    <property type="project" value="UniProtKB-UniRule"/>
</dbReference>
<proteinExistence type="inferred from homology"/>
<dbReference type="OrthoDB" id="9798176at2"/>
<dbReference type="HAMAP" id="MF_01471">
    <property type="entry name" value="Cas2"/>
    <property type="match status" value="1"/>
</dbReference>
<dbReference type="AlphaFoldDB" id="A0A7U4TGN3"/>
<comment type="subunit">
    <text evidence="9">Homodimer, forms a heterotetramer with a Cas1 homodimer.</text>
</comment>
<accession>A0A7U4TGN3</accession>
<evidence type="ECO:0000256" key="5">
    <source>
        <dbReference type="ARBA" id="ARBA00022759"/>
    </source>
</evidence>
<evidence type="ECO:0000256" key="3">
    <source>
        <dbReference type="ARBA" id="ARBA00022722"/>
    </source>
</evidence>
<dbReference type="EMBL" id="CP013015">
    <property type="protein sequence ID" value="AMM40904.1"/>
    <property type="molecule type" value="Genomic_DNA"/>
</dbReference>
<dbReference type="InterPro" id="IPR021127">
    <property type="entry name" value="CRISPR_associated_Cas2"/>
</dbReference>
<dbReference type="CDD" id="cd09725">
    <property type="entry name" value="Cas2_I_II_III"/>
    <property type="match status" value="1"/>
</dbReference>
<feature type="binding site" evidence="9">
    <location>
        <position position="12"/>
    </location>
    <ligand>
        <name>Mg(2+)</name>
        <dbReference type="ChEBI" id="CHEBI:18420"/>
        <note>catalytic</note>
    </ligand>
</feature>
<evidence type="ECO:0000313" key="11">
    <source>
        <dbReference type="EMBL" id="AMM40904.1"/>
    </source>
</evidence>
<dbReference type="SUPFAM" id="SSF143430">
    <property type="entry name" value="TTP0101/SSO1404-like"/>
    <property type="match status" value="1"/>
</dbReference>
<organism evidence="11 12">
    <name type="scientific">Desulfofervidus auxilii</name>
    <dbReference type="NCBI Taxonomy" id="1621989"/>
    <lineage>
        <taxon>Bacteria</taxon>
        <taxon>Pseudomonadati</taxon>
        <taxon>Thermodesulfobacteriota</taxon>
        <taxon>Candidatus Desulfofervidia</taxon>
        <taxon>Candidatus Desulfofervidales</taxon>
        <taxon>Candidatus Desulfofervidaceae</taxon>
        <taxon>Candidatus Desulfofervidus</taxon>
    </lineage>
</organism>
<evidence type="ECO:0000256" key="10">
    <source>
        <dbReference type="PIRNR" id="PIRNR032582"/>
    </source>
</evidence>
<protein>
    <recommendedName>
        <fullName evidence="9">CRISPR-associated endoribonuclease Cas2</fullName>
        <ecNumber evidence="9">3.1.-.-</ecNumber>
    </recommendedName>
</protein>
<dbReference type="KEGG" id="daw:HS1_001100"/>
<keyword evidence="12" id="KW-1185">Reference proteome</keyword>
<keyword evidence="4 9" id="KW-0479">Metal-binding</keyword>
<reference evidence="11 12" key="1">
    <citation type="submission" date="2015-10" db="EMBL/GenBank/DDBJ databases">
        <title>Candidatus Desulfofervidus auxilii, a hydrogenotrophic sulfate-reducing bacterium involved in the thermophilic anaerobic oxidation of methane.</title>
        <authorList>
            <person name="Krukenberg V."/>
            <person name="Richter M."/>
            <person name="Wegener G."/>
        </authorList>
    </citation>
    <scope>NUCLEOTIDE SEQUENCE [LARGE SCALE GENOMIC DNA]</scope>
    <source>
        <strain evidence="11 12">HS1</strain>
    </source>
</reference>
<dbReference type="PIRSF" id="PIRSF032582">
    <property type="entry name" value="Cas2"/>
    <property type="match status" value="1"/>
</dbReference>
<dbReference type="InterPro" id="IPR019199">
    <property type="entry name" value="Virulence_VapD/CRISPR_Cas2"/>
</dbReference>
<evidence type="ECO:0000256" key="4">
    <source>
        <dbReference type="ARBA" id="ARBA00022723"/>
    </source>
</evidence>
<gene>
    <name evidence="9" type="primary">cas2</name>
    <name evidence="11" type="ORF">HS1_001100</name>
</gene>
<dbReference type="PANTHER" id="PTHR34405">
    <property type="entry name" value="CRISPR-ASSOCIATED ENDORIBONUCLEASE CAS2"/>
    <property type="match status" value="1"/>
</dbReference>
<name>A0A7U4TGN3_DESA2</name>
<keyword evidence="6 9" id="KW-0378">Hydrolase</keyword>
<dbReference type="GO" id="GO:0046872">
    <property type="term" value="F:metal ion binding"/>
    <property type="evidence" value="ECO:0007669"/>
    <property type="project" value="UniProtKB-UniRule"/>
</dbReference>
<dbReference type="GO" id="GO:0051607">
    <property type="term" value="P:defense response to virus"/>
    <property type="evidence" value="ECO:0007669"/>
    <property type="project" value="UniProtKB-UniRule"/>
</dbReference>
<keyword evidence="7 9" id="KW-0460">Magnesium</keyword>
<dbReference type="NCBIfam" id="TIGR01573">
    <property type="entry name" value="cas2"/>
    <property type="match status" value="1"/>
</dbReference>
<evidence type="ECO:0000256" key="7">
    <source>
        <dbReference type="ARBA" id="ARBA00022842"/>
    </source>
</evidence>
<keyword evidence="8 9" id="KW-0051">Antiviral defense</keyword>
<dbReference type="GO" id="GO:0016787">
    <property type="term" value="F:hydrolase activity"/>
    <property type="evidence" value="ECO:0007669"/>
    <property type="project" value="UniProtKB-KW"/>
</dbReference>
<dbReference type="Gene3D" id="3.30.70.240">
    <property type="match status" value="1"/>
</dbReference>
<evidence type="ECO:0000256" key="2">
    <source>
        <dbReference type="ARBA" id="ARBA00009959"/>
    </source>
</evidence>
<evidence type="ECO:0000313" key="12">
    <source>
        <dbReference type="Proteomes" id="UP000070560"/>
    </source>
</evidence>
<keyword evidence="5 9" id="KW-0255">Endonuclease</keyword>
<evidence type="ECO:0000256" key="1">
    <source>
        <dbReference type="ARBA" id="ARBA00001946"/>
    </source>
</evidence>
<dbReference type="Proteomes" id="UP000070560">
    <property type="component" value="Chromosome"/>
</dbReference>
<evidence type="ECO:0000256" key="6">
    <source>
        <dbReference type="ARBA" id="ARBA00022801"/>
    </source>
</evidence>
<comment type="similarity">
    <text evidence="2 9 10">Belongs to the CRISPR-associated endoribonuclease Cas2 protein family.</text>
</comment>
<sequence>MSNRSLVVISYDISDDKRRNRISKLLENYGKRVQKSVFECFLTPEMCDEVKHRIMEILDKRQDRARIYPICHACLKQAEISGFAEVPEQEEFVVV</sequence>
<dbReference type="EC" id="3.1.-.-" evidence="9"/>
<evidence type="ECO:0000256" key="9">
    <source>
        <dbReference type="HAMAP-Rule" id="MF_01471"/>
    </source>
</evidence>
<dbReference type="GO" id="GO:0004521">
    <property type="term" value="F:RNA endonuclease activity"/>
    <property type="evidence" value="ECO:0007669"/>
    <property type="project" value="UniProtKB-UniRule"/>
</dbReference>
<evidence type="ECO:0000256" key="8">
    <source>
        <dbReference type="ARBA" id="ARBA00023118"/>
    </source>
</evidence>